<protein>
    <submittedName>
        <fullName evidence="8">CoA-disulfide reductase / Disulfide bond regulator</fullName>
        <ecNumber evidence="8">1.8.1.14</ecNumber>
    </submittedName>
</protein>
<dbReference type="InterPro" id="IPR036868">
    <property type="entry name" value="TusA-like_sf"/>
</dbReference>
<dbReference type="GO" id="GO:0050451">
    <property type="term" value="F:CoA-disulfide reductase (NADPH) activity"/>
    <property type="evidence" value="ECO:0007669"/>
    <property type="project" value="UniProtKB-EC"/>
</dbReference>
<dbReference type="PANTHER" id="PTHR43429">
    <property type="entry name" value="PYRIDINE NUCLEOTIDE-DISULFIDE OXIDOREDUCTASE DOMAIN-CONTAINING"/>
    <property type="match status" value="1"/>
</dbReference>
<keyword evidence="5 8" id="KW-0560">Oxidoreductase</keyword>
<dbReference type="InterPro" id="IPR027396">
    <property type="entry name" value="DsrEFH-like"/>
</dbReference>
<organism evidence="8 9">
    <name type="scientific">Clostridium tyrobutyricum DIVETGP</name>
    <dbReference type="NCBI Taxonomy" id="1408889"/>
    <lineage>
        <taxon>Bacteria</taxon>
        <taxon>Bacillati</taxon>
        <taxon>Bacillota</taxon>
        <taxon>Clostridia</taxon>
        <taxon>Eubacteriales</taxon>
        <taxon>Clostridiaceae</taxon>
        <taxon>Clostridium</taxon>
    </lineage>
</organism>
<dbReference type="SUPFAM" id="SSF75169">
    <property type="entry name" value="DsrEFH-like"/>
    <property type="match status" value="1"/>
</dbReference>
<dbReference type="CDD" id="cd01524">
    <property type="entry name" value="RHOD_Pyr_redox"/>
    <property type="match status" value="1"/>
</dbReference>
<keyword evidence="6" id="KW-0676">Redox-active center</keyword>
<dbReference type="AlphaFoldDB" id="W6N6S1"/>
<evidence type="ECO:0000256" key="1">
    <source>
        <dbReference type="ARBA" id="ARBA00001974"/>
    </source>
</evidence>
<dbReference type="SUPFAM" id="SSF55424">
    <property type="entry name" value="FAD/NAD-linked reductases, dimerisation (C-terminal) domain"/>
    <property type="match status" value="1"/>
</dbReference>
<dbReference type="Pfam" id="PF02852">
    <property type="entry name" value="Pyr_redox_dim"/>
    <property type="match status" value="1"/>
</dbReference>
<dbReference type="Gene3D" id="3.40.1260.10">
    <property type="entry name" value="DsrEFH-like"/>
    <property type="match status" value="1"/>
</dbReference>
<dbReference type="Pfam" id="PF07992">
    <property type="entry name" value="Pyr_redox_2"/>
    <property type="match status" value="1"/>
</dbReference>
<dbReference type="Pfam" id="PF00581">
    <property type="entry name" value="Rhodanese"/>
    <property type="match status" value="1"/>
</dbReference>
<evidence type="ECO:0000313" key="8">
    <source>
        <dbReference type="EMBL" id="CDL92106.1"/>
    </source>
</evidence>
<dbReference type="SUPFAM" id="SSF64307">
    <property type="entry name" value="SirA-like"/>
    <property type="match status" value="1"/>
</dbReference>
<dbReference type="InterPro" id="IPR001455">
    <property type="entry name" value="TusA-like"/>
</dbReference>
<dbReference type="InterPro" id="IPR004099">
    <property type="entry name" value="Pyr_nucl-diS_OxRdtase_dimer"/>
</dbReference>
<name>W6N6S1_CLOTY</name>
<comment type="caution">
    <text evidence="8">The sequence shown here is derived from an EMBL/GenBank/DDBJ whole genome shotgun (WGS) entry which is preliminary data.</text>
</comment>
<dbReference type="PANTHER" id="PTHR43429:SF1">
    <property type="entry name" value="NAD(P)H SULFUR OXIDOREDUCTASE (COA-DEPENDENT)"/>
    <property type="match status" value="1"/>
</dbReference>
<comment type="cofactor">
    <cofactor evidence="1">
        <name>FAD</name>
        <dbReference type="ChEBI" id="CHEBI:57692"/>
    </cofactor>
</comment>
<reference evidence="8 9" key="1">
    <citation type="journal article" date="2015" name="Genome Announc.">
        <title>Draft Genome Sequence of Clostridium tyrobutyricum Strain DIVETGP, Isolated from Cow's Milk for Grana Padano Production.</title>
        <authorList>
            <person name="Soggiu A."/>
            <person name="Piras C."/>
            <person name="Gaiarsa S."/>
            <person name="Sassera D."/>
            <person name="Roncada P."/>
            <person name="Bendixen E."/>
            <person name="Brasca M."/>
            <person name="Bonizzi L."/>
        </authorList>
    </citation>
    <scope>NUCLEOTIDE SEQUENCE [LARGE SCALE GENOMIC DNA]</scope>
    <source>
        <strain evidence="8 9">DIVETGP</strain>
    </source>
</reference>
<evidence type="ECO:0000256" key="2">
    <source>
        <dbReference type="ARBA" id="ARBA00009130"/>
    </source>
</evidence>
<dbReference type="EC" id="1.8.1.14" evidence="8"/>
<evidence type="ECO:0000256" key="3">
    <source>
        <dbReference type="ARBA" id="ARBA00022630"/>
    </source>
</evidence>
<dbReference type="Gene3D" id="3.50.50.60">
    <property type="entry name" value="FAD/NAD(P)-binding domain"/>
    <property type="match status" value="2"/>
</dbReference>
<dbReference type="SUPFAM" id="SSF52821">
    <property type="entry name" value="Rhodanese/Cell cycle control phosphatase"/>
    <property type="match status" value="1"/>
</dbReference>
<dbReference type="PRINTS" id="PR00368">
    <property type="entry name" value="FADPNR"/>
</dbReference>
<dbReference type="InterPro" id="IPR036188">
    <property type="entry name" value="FAD/NAD-bd_sf"/>
</dbReference>
<dbReference type="PRINTS" id="PR00411">
    <property type="entry name" value="PNDRDTASEI"/>
</dbReference>
<dbReference type="NCBIfam" id="NF010037">
    <property type="entry name" value="PRK13512.1"/>
    <property type="match status" value="1"/>
</dbReference>
<dbReference type="OrthoDB" id="9802028at2"/>
<comment type="similarity">
    <text evidence="2">Belongs to the class-III pyridine nucleotide-disulfide oxidoreductase family.</text>
</comment>
<dbReference type="Pfam" id="PF01206">
    <property type="entry name" value="TusA"/>
    <property type="match status" value="1"/>
</dbReference>
<feature type="domain" description="Rhodanese" evidence="7">
    <location>
        <begin position="464"/>
        <end position="551"/>
    </location>
</feature>
<dbReference type="PROSITE" id="PS50206">
    <property type="entry name" value="RHODANESE_3"/>
    <property type="match status" value="1"/>
</dbReference>
<dbReference type="Gene3D" id="3.40.250.10">
    <property type="entry name" value="Rhodanese-like domain"/>
    <property type="match status" value="1"/>
</dbReference>
<dbReference type="SMART" id="SM00450">
    <property type="entry name" value="RHOD"/>
    <property type="match status" value="1"/>
</dbReference>
<evidence type="ECO:0000256" key="5">
    <source>
        <dbReference type="ARBA" id="ARBA00023002"/>
    </source>
</evidence>
<evidence type="ECO:0000256" key="6">
    <source>
        <dbReference type="ARBA" id="ARBA00023284"/>
    </source>
</evidence>
<accession>W6N6S1</accession>
<dbReference type="InterPro" id="IPR016156">
    <property type="entry name" value="FAD/NAD-linked_Rdtase_dimer_sf"/>
</dbReference>
<dbReference type="Pfam" id="PF13686">
    <property type="entry name" value="DrsE_2"/>
    <property type="match status" value="1"/>
</dbReference>
<dbReference type="SUPFAM" id="SSF51905">
    <property type="entry name" value="FAD/NAD(P)-binding domain"/>
    <property type="match status" value="1"/>
</dbReference>
<evidence type="ECO:0000256" key="4">
    <source>
        <dbReference type="ARBA" id="ARBA00022827"/>
    </source>
</evidence>
<dbReference type="InterPro" id="IPR001763">
    <property type="entry name" value="Rhodanese-like_dom"/>
</dbReference>
<keyword evidence="9" id="KW-1185">Reference proteome</keyword>
<dbReference type="InterPro" id="IPR032836">
    <property type="entry name" value="DsrE2-like"/>
</dbReference>
<dbReference type="EMBL" id="CBXI010000040">
    <property type="protein sequence ID" value="CDL92106.1"/>
    <property type="molecule type" value="Genomic_DNA"/>
</dbReference>
<dbReference type="Proteomes" id="UP000019482">
    <property type="component" value="Unassembled WGS sequence"/>
</dbReference>
<evidence type="ECO:0000259" key="7">
    <source>
        <dbReference type="PROSITE" id="PS50206"/>
    </source>
</evidence>
<proteinExistence type="inferred from homology"/>
<keyword evidence="4" id="KW-0274">FAD</keyword>
<sequence length="813" mass="88714">MSKKILVVGGVAGGASAAARLRRLDENAQIIIFEKDEYISFANCGLPYYIGETIKERQRLLVQTPESMHDRFNIDVRVNSEITDVDVNKKIVKVKNKTGKAYEENYDYLLLSPGAKAIRPKIKGINSNKIFTLRNIPDTDNIKSSIDKKGVSSAVVIGAGYVGVEMAENLKERGLQVTLVDAAPHILAPFDSDMAVMAEKELVENGINLILNDGVKSFKDSDDSIEITLNSNAKITADLAILSIGVTPNTGFIKNSGIKLGTKGHILVDGKMKTNVENIYAVGDAVEVVDLVNGQNTAVPLAGPANKQGRIAADNIAELNSTYKGTQGTAIIKVFGLTAASTGNNERTLKGLNIPYKVIYIHPASHASYYPAALPLSIKLIFNESGKILGAQAIGYDGVDKRIDVIAATMRLGGSVSDLTELELCYAPPFSSAKDPVNMAGFAAENVLSGKVDVITPMEFLDYNRENTTLLDVRSEIEFNNGHLEGAVNIPVDNLRERLEELDKNKEIIAYCQVGLRGYIAARILSQHGYRVKNITGGYKSLSLLNFTPEIHDTQTLKSEIALDKLNYDKTLDACGLCCPGPLMQVKASMDDLAEGQILKVTASDPGFYEDINAWCRRTCNELIDLNKDKSNITALIKKKQNNKDGIKNPVKNISSMGDNKTLVVFSGDLDKAIASFIIANGAVSMGKKVTMFFTFWGLNILRKNEKVPVKKSFMDSLFGFIMPRGSKKLKLSKMNMMGIGTKMIRRVMKDKNITSLEELIKSALDNGIQIVACQMSMDVMGLKKEELMDGIKIGGVGYYLGEAEDSNVNLFI</sequence>
<dbReference type="InterPro" id="IPR036873">
    <property type="entry name" value="Rhodanese-like_dom_sf"/>
</dbReference>
<dbReference type="Gene3D" id="3.30.110.40">
    <property type="entry name" value="TusA-like domain"/>
    <property type="match status" value="1"/>
</dbReference>
<dbReference type="InterPro" id="IPR023753">
    <property type="entry name" value="FAD/NAD-binding_dom"/>
</dbReference>
<dbReference type="GeneID" id="29420688"/>
<gene>
    <name evidence="8" type="ORF">CTDIVETGP_2176</name>
</gene>
<keyword evidence="3" id="KW-0285">Flavoprotein</keyword>
<dbReference type="InterPro" id="IPR050260">
    <property type="entry name" value="FAD-bd_OxRdtase"/>
</dbReference>
<evidence type="ECO:0000313" key="9">
    <source>
        <dbReference type="Proteomes" id="UP000019482"/>
    </source>
</evidence>
<dbReference type="PROSITE" id="PS01148">
    <property type="entry name" value="UPF0033"/>
    <property type="match status" value="1"/>
</dbReference>
<dbReference type="RefSeq" id="WP_017895032.1">
    <property type="nucleotide sequence ID" value="NZ_CBXI010000040.1"/>
</dbReference>